<evidence type="ECO:0008006" key="15">
    <source>
        <dbReference type="Google" id="ProtNLM"/>
    </source>
</evidence>
<dbReference type="Pfam" id="PF00072">
    <property type="entry name" value="Response_reg"/>
    <property type="match status" value="1"/>
</dbReference>
<evidence type="ECO:0000256" key="10">
    <source>
        <dbReference type="SAM" id="MobiDB-lite"/>
    </source>
</evidence>
<keyword evidence="8" id="KW-0539">Nucleus</keyword>
<feature type="domain" description="HTH myb-type" evidence="12">
    <location>
        <begin position="194"/>
        <end position="253"/>
    </location>
</feature>
<dbReference type="InterPro" id="IPR017053">
    <property type="entry name" value="Response_reg_B-typ_pln"/>
</dbReference>
<feature type="modified residue" description="4-aspartylphosphate" evidence="9">
    <location>
        <position position="62"/>
    </location>
</feature>
<dbReference type="GO" id="GO:0005634">
    <property type="term" value="C:nucleus"/>
    <property type="evidence" value="ECO:0007669"/>
    <property type="project" value="UniProtKB-SubCell"/>
</dbReference>
<name>A0A7J7NWC7_9MAGN</name>
<dbReference type="GO" id="GO:0003677">
    <property type="term" value="F:DNA binding"/>
    <property type="evidence" value="ECO:0007669"/>
    <property type="project" value="UniProtKB-KW"/>
</dbReference>
<dbReference type="Pfam" id="PF00249">
    <property type="entry name" value="Myb_DNA-binding"/>
    <property type="match status" value="1"/>
</dbReference>
<dbReference type="PROSITE" id="PS50110">
    <property type="entry name" value="RESPONSE_REGULATORY"/>
    <property type="match status" value="1"/>
</dbReference>
<dbReference type="GO" id="GO:0000160">
    <property type="term" value="P:phosphorelay signal transduction system"/>
    <property type="evidence" value="ECO:0007669"/>
    <property type="project" value="UniProtKB-KW"/>
</dbReference>
<dbReference type="PANTHER" id="PTHR43874:SF7">
    <property type="entry name" value="TWO-COMPONENT RESPONSE REGULATOR ARR10"/>
    <property type="match status" value="1"/>
</dbReference>
<dbReference type="Gene3D" id="1.10.10.60">
    <property type="entry name" value="Homeodomain-like"/>
    <property type="match status" value="1"/>
</dbReference>
<gene>
    <name evidence="13" type="ORF">GIB67_036922</name>
</gene>
<evidence type="ECO:0000313" key="14">
    <source>
        <dbReference type="Proteomes" id="UP000541444"/>
    </source>
</evidence>
<evidence type="ECO:0000256" key="4">
    <source>
        <dbReference type="ARBA" id="ARBA00023015"/>
    </source>
</evidence>
<evidence type="ECO:0000256" key="6">
    <source>
        <dbReference type="ARBA" id="ARBA00023159"/>
    </source>
</evidence>
<dbReference type="FunFam" id="1.10.10.60:FF:000007">
    <property type="entry name" value="Two-component response regulator"/>
    <property type="match status" value="1"/>
</dbReference>
<feature type="compositionally biased region" description="Acidic residues" evidence="10">
    <location>
        <begin position="175"/>
        <end position="191"/>
    </location>
</feature>
<dbReference type="InterPro" id="IPR001005">
    <property type="entry name" value="SANT/Myb"/>
</dbReference>
<accession>A0A7J7NWC7</accession>
<dbReference type="InterPro" id="IPR009057">
    <property type="entry name" value="Homeodomain-like_sf"/>
</dbReference>
<evidence type="ECO:0000256" key="3">
    <source>
        <dbReference type="ARBA" id="ARBA00023012"/>
    </source>
</evidence>
<keyword evidence="5" id="KW-0238">DNA-binding</keyword>
<dbReference type="InterPro" id="IPR011006">
    <property type="entry name" value="CheY-like_superfamily"/>
</dbReference>
<keyword evidence="3" id="KW-0902">Two-component regulatory system</keyword>
<proteinExistence type="predicted"/>
<dbReference type="InterPro" id="IPR045279">
    <property type="entry name" value="ARR-like"/>
</dbReference>
<organism evidence="13 14">
    <name type="scientific">Kingdonia uniflora</name>
    <dbReference type="NCBI Taxonomy" id="39325"/>
    <lineage>
        <taxon>Eukaryota</taxon>
        <taxon>Viridiplantae</taxon>
        <taxon>Streptophyta</taxon>
        <taxon>Embryophyta</taxon>
        <taxon>Tracheophyta</taxon>
        <taxon>Spermatophyta</taxon>
        <taxon>Magnoliopsida</taxon>
        <taxon>Ranunculales</taxon>
        <taxon>Circaeasteraceae</taxon>
        <taxon>Kingdonia</taxon>
    </lineage>
</organism>
<feature type="domain" description="Response regulatory" evidence="11">
    <location>
        <begin position="11"/>
        <end position="126"/>
    </location>
</feature>
<evidence type="ECO:0000256" key="1">
    <source>
        <dbReference type="ARBA" id="ARBA00004123"/>
    </source>
</evidence>
<sequence length="707" mass="78149">MTVDEFPKGMRVLAVDDDLTCLRVLESLLRRCNYHVTTTTQAVRALEMLRENKKNFDLVISDVHMPDMNGFKLLELVGLEMDLPVIMLSGHSDTKLVMKGISHGACDYLLKPVRIEELKNIWQHVIRKKKFDPKDPSNSDIENPPQGSSEGGQGFQSSEHADGNRKLNKKRKDQSEDEDDEYDEDSQDNDDPTAQKKPRVVWSVELHRKFVAAVNQLGVEKAVPKKILDLMNVEKLTRENVASHLQKYRLYLKRLSCFSTQQANFCAALGGKDPSYLHMGSFNGLRDFHALTGSGHLPNTSLVSFSSTGMQGRLDNQGVSSSGLIQMGRPHNSNNSINDIGKLQQNYPSRNQNGNLLKGTPTLLEVDQSHIDDFSTSIHDPIFPPSNGFSDTGTPIGISSNSYFNISNNQLLLQGHPLQVQPHGGLGIQSSVKMPPLSSGTFEIDGGLSSQFSDQNRGSNNWQGAVTLTGFSSNALPLDDVFTQGDVPSSNLRENVSSAVQHNRNNSFDVPSTSIVQSSLQDLRRDNRHNSSNIFSPVNSSVPHHNVVGFLGQNLGQNNADHSTKMDMPMISQSNCGTPFLVEQNGLEKSGSGAMTRLKGDYFFEQTKSQGRNNCGTLEDIFAIIKQEQAEDAMLMDGDMGCDFYPASPRFLDDVRANVIRSLFMFAPKVDGESLTPLYLRIAVHAKVHDISSIIVEHANKPGKCYL</sequence>
<dbReference type="SMART" id="SM00448">
    <property type="entry name" value="REC"/>
    <property type="match status" value="1"/>
</dbReference>
<evidence type="ECO:0000313" key="13">
    <source>
        <dbReference type="EMBL" id="KAF6171254.1"/>
    </source>
</evidence>
<dbReference type="InterPro" id="IPR001789">
    <property type="entry name" value="Sig_transdc_resp-reg_receiver"/>
</dbReference>
<evidence type="ECO:0000256" key="9">
    <source>
        <dbReference type="PROSITE-ProRule" id="PRU00169"/>
    </source>
</evidence>
<dbReference type="OrthoDB" id="60033at2759"/>
<dbReference type="Proteomes" id="UP000541444">
    <property type="component" value="Unassembled WGS sequence"/>
</dbReference>
<dbReference type="EMBL" id="JACGCM010000510">
    <property type="protein sequence ID" value="KAF6171254.1"/>
    <property type="molecule type" value="Genomic_DNA"/>
</dbReference>
<dbReference type="Gene3D" id="3.40.50.2300">
    <property type="match status" value="1"/>
</dbReference>
<comment type="subcellular location">
    <subcellularLocation>
        <location evidence="1">Nucleus</location>
    </subcellularLocation>
</comment>
<evidence type="ECO:0000256" key="2">
    <source>
        <dbReference type="ARBA" id="ARBA00022553"/>
    </source>
</evidence>
<keyword evidence="2 9" id="KW-0597">Phosphoprotein</keyword>
<dbReference type="InterPro" id="IPR017930">
    <property type="entry name" value="Myb_dom"/>
</dbReference>
<dbReference type="SUPFAM" id="SSF52172">
    <property type="entry name" value="CheY-like"/>
    <property type="match status" value="1"/>
</dbReference>
<dbReference type="NCBIfam" id="TIGR01557">
    <property type="entry name" value="myb_SHAQKYF"/>
    <property type="match status" value="1"/>
</dbReference>
<dbReference type="PANTHER" id="PTHR43874">
    <property type="entry name" value="TWO-COMPONENT RESPONSE REGULATOR"/>
    <property type="match status" value="1"/>
</dbReference>
<protein>
    <recommendedName>
        <fullName evidence="15">Two-component response regulator</fullName>
    </recommendedName>
</protein>
<dbReference type="PROSITE" id="PS51294">
    <property type="entry name" value="HTH_MYB"/>
    <property type="match status" value="1"/>
</dbReference>
<dbReference type="PIRSF" id="PIRSF036392">
    <property type="entry name" value="RR_ARR_type-B"/>
    <property type="match status" value="1"/>
</dbReference>
<evidence type="ECO:0000256" key="8">
    <source>
        <dbReference type="ARBA" id="ARBA00023242"/>
    </source>
</evidence>
<evidence type="ECO:0000256" key="7">
    <source>
        <dbReference type="ARBA" id="ARBA00023163"/>
    </source>
</evidence>
<comment type="caution">
    <text evidence="13">The sequence shown here is derived from an EMBL/GenBank/DDBJ whole genome shotgun (WGS) entry which is preliminary data.</text>
</comment>
<reference evidence="13 14" key="1">
    <citation type="journal article" date="2020" name="IScience">
        <title>Genome Sequencing of the Endangered Kingdonia uniflora (Circaeasteraceae, Ranunculales) Reveals Potential Mechanisms of Evolutionary Specialization.</title>
        <authorList>
            <person name="Sun Y."/>
            <person name="Deng T."/>
            <person name="Zhang A."/>
            <person name="Moore M.J."/>
            <person name="Landis J.B."/>
            <person name="Lin N."/>
            <person name="Zhang H."/>
            <person name="Zhang X."/>
            <person name="Huang J."/>
            <person name="Zhang X."/>
            <person name="Sun H."/>
            <person name="Wang H."/>
        </authorList>
    </citation>
    <scope>NUCLEOTIDE SEQUENCE [LARGE SCALE GENOMIC DNA]</scope>
    <source>
        <strain evidence="13">TB1705</strain>
        <tissue evidence="13">Leaf</tissue>
    </source>
</reference>
<keyword evidence="7" id="KW-0804">Transcription</keyword>
<feature type="region of interest" description="Disordered" evidence="10">
    <location>
        <begin position="131"/>
        <end position="196"/>
    </location>
</feature>
<dbReference type="SUPFAM" id="SSF46689">
    <property type="entry name" value="Homeodomain-like"/>
    <property type="match status" value="1"/>
</dbReference>
<dbReference type="GO" id="GO:0009736">
    <property type="term" value="P:cytokinin-activated signaling pathway"/>
    <property type="evidence" value="ECO:0007669"/>
    <property type="project" value="InterPro"/>
</dbReference>
<keyword evidence="14" id="KW-1185">Reference proteome</keyword>
<dbReference type="AlphaFoldDB" id="A0A7J7NWC7"/>
<dbReference type="GO" id="GO:0003700">
    <property type="term" value="F:DNA-binding transcription factor activity"/>
    <property type="evidence" value="ECO:0007669"/>
    <property type="project" value="InterPro"/>
</dbReference>
<keyword evidence="6" id="KW-0010">Activator</keyword>
<keyword evidence="4" id="KW-0805">Transcription regulation</keyword>
<evidence type="ECO:0000256" key="5">
    <source>
        <dbReference type="ARBA" id="ARBA00023125"/>
    </source>
</evidence>
<evidence type="ECO:0000259" key="11">
    <source>
        <dbReference type="PROSITE" id="PS50110"/>
    </source>
</evidence>
<evidence type="ECO:0000259" key="12">
    <source>
        <dbReference type="PROSITE" id="PS51294"/>
    </source>
</evidence>
<dbReference type="InterPro" id="IPR006447">
    <property type="entry name" value="Myb_dom_plants"/>
</dbReference>
<dbReference type="CDD" id="cd17584">
    <property type="entry name" value="REC_typeB_ARR-like"/>
    <property type="match status" value="1"/>
</dbReference>